<evidence type="ECO:0000313" key="16">
    <source>
        <dbReference type="EMBL" id="KAG5578640.1"/>
    </source>
</evidence>
<organism evidence="16 17">
    <name type="scientific">Solanum commersonii</name>
    <name type="common">Commerson's wild potato</name>
    <name type="synonym">Commerson's nightshade</name>
    <dbReference type="NCBI Taxonomy" id="4109"/>
    <lineage>
        <taxon>Eukaryota</taxon>
        <taxon>Viridiplantae</taxon>
        <taxon>Streptophyta</taxon>
        <taxon>Embryophyta</taxon>
        <taxon>Tracheophyta</taxon>
        <taxon>Spermatophyta</taxon>
        <taxon>Magnoliopsida</taxon>
        <taxon>eudicotyledons</taxon>
        <taxon>Gunneridae</taxon>
        <taxon>Pentapetalae</taxon>
        <taxon>asterids</taxon>
        <taxon>lamiids</taxon>
        <taxon>Solanales</taxon>
        <taxon>Solanaceae</taxon>
        <taxon>Solanoideae</taxon>
        <taxon>Solaneae</taxon>
        <taxon>Solanum</taxon>
    </lineage>
</organism>
<evidence type="ECO:0000256" key="8">
    <source>
        <dbReference type="ARBA" id="ARBA00022771"/>
    </source>
</evidence>
<dbReference type="InterPro" id="IPR013083">
    <property type="entry name" value="Znf_RING/FYVE/PHD"/>
</dbReference>
<dbReference type="Pfam" id="PF07795">
    <property type="entry name" value="DUF1635"/>
    <property type="match status" value="1"/>
</dbReference>
<dbReference type="GO" id="GO:0061630">
    <property type="term" value="F:ubiquitin protein ligase activity"/>
    <property type="evidence" value="ECO:0007669"/>
    <property type="project" value="UniProtKB-EC"/>
</dbReference>
<dbReference type="FunFam" id="3.30.40.10:FF:000187">
    <property type="entry name" value="E3 ubiquitin-protein ligase ATL6"/>
    <property type="match status" value="1"/>
</dbReference>
<dbReference type="Pfam" id="PF13639">
    <property type="entry name" value="zf-RING_2"/>
    <property type="match status" value="1"/>
</dbReference>
<keyword evidence="10" id="KW-0862">Zinc</keyword>
<gene>
    <name evidence="16" type="ORF">H5410_058774</name>
</gene>
<proteinExistence type="inferred from homology"/>
<evidence type="ECO:0000256" key="13">
    <source>
        <dbReference type="ARBA" id="ARBA00024209"/>
    </source>
</evidence>
<comment type="catalytic activity">
    <reaction evidence="1">
        <text>S-ubiquitinyl-[E2 ubiquitin-conjugating enzyme]-L-cysteine + [acceptor protein]-L-lysine = [E2 ubiquitin-conjugating enzyme]-L-cysteine + N(6)-ubiquitinyl-[acceptor protein]-L-lysine.</text>
        <dbReference type="EC" id="2.3.2.27"/>
    </reaction>
</comment>
<dbReference type="SUPFAM" id="SSF57850">
    <property type="entry name" value="RING/U-box"/>
    <property type="match status" value="1"/>
</dbReference>
<accession>A0A9J5WUI0</accession>
<dbReference type="Proteomes" id="UP000824120">
    <property type="component" value="Chromosome 11"/>
</dbReference>
<keyword evidence="17" id="KW-1185">Reference proteome</keyword>
<dbReference type="InterPro" id="IPR001841">
    <property type="entry name" value="Znf_RING"/>
</dbReference>
<keyword evidence="5" id="KW-0808">Transferase</keyword>
<evidence type="ECO:0000313" key="17">
    <source>
        <dbReference type="Proteomes" id="UP000824120"/>
    </source>
</evidence>
<comment type="pathway">
    <text evidence="3">Protein modification; protein ubiquitination.</text>
</comment>
<dbReference type="SMART" id="SM00184">
    <property type="entry name" value="RING"/>
    <property type="match status" value="1"/>
</dbReference>
<dbReference type="PROSITE" id="PS50089">
    <property type="entry name" value="ZF_RING_2"/>
    <property type="match status" value="1"/>
</dbReference>
<dbReference type="PANTHER" id="PTHR33431">
    <property type="entry name" value="ENABLED-LIKE PROTEIN (DUF1635)"/>
    <property type="match status" value="1"/>
</dbReference>
<protein>
    <recommendedName>
        <fullName evidence="4">RING-type E3 ubiquitin transferase</fullName>
        <ecNumber evidence="4">2.3.2.27</ecNumber>
    </recommendedName>
</protein>
<evidence type="ECO:0000256" key="12">
    <source>
        <dbReference type="ARBA" id="ARBA00023136"/>
    </source>
</evidence>
<comment type="caution">
    <text evidence="16">The sequence shown here is derived from an EMBL/GenBank/DDBJ whole genome shotgun (WGS) entry which is preliminary data.</text>
</comment>
<evidence type="ECO:0000256" key="6">
    <source>
        <dbReference type="ARBA" id="ARBA00022692"/>
    </source>
</evidence>
<dbReference type="OrthoDB" id="778241at2759"/>
<evidence type="ECO:0000256" key="4">
    <source>
        <dbReference type="ARBA" id="ARBA00012483"/>
    </source>
</evidence>
<sequence length="455" mass="51639">MEEMASLWSYQETIDEMRQKLVYTSLELEKMKVQMSEEMMKNKEYVKQLIQFLKMVCQERDEAKDQLHKLLNKFDSNPPIVMMKSTKANSSITDQSNSLSETYNYQSHYSSPVESFFDTVSSPELEFSNINIADSNPVAYDNCVTQLSPKVDKASLVIESFVKGKTLPQQGKLLQSVLEAGPLLQTLLVSGQLPQWRNPPQLTPFNIPSVSFKGSCVSDVSNQNLGANLSYPASTSQPYFDMSCGSSQMVSTSMLNFANSDSGSCLENQRLTSFGPNMNSFNSMSSPDSTPGIGPLHWDPLLIVSVGIFYRNPIQRRQLNDHILEDHDSQLQSRGLDSYIMHSLPITQFKKNDEQTTRPNNSDCAVCLGEFQEGEWLKHLPYCSHVFHVACIDTWFQIHSSCPLCRSNVFSVKMQQGHSITMNTLLETLRREDFNRERSVHNEDIRSQILQNHSF</sequence>
<keyword evidence="11" id="KW-1133">Transmembrane helix</keyword>
<dbReference type="CDD" id="cd16461">
    <property type="entry name" value="RING-H2_EL5-like"/>
    <property type="match status" value="1"/>
</dbReference>
<evidence type="ECO:0000256" key="5">
    <source>
        <dbReference type="ARBA" id="ARBA00022679"/>
    </source>
</evidence>
<dbReference type="GO" id="GO:0016020">
    <property type="term" value="C:membrane"/>
    <property type="evidence" value="ECO:0007669"/>
    <property type="project" value="UniProtKB-SubCell"/>
</dbReference>
<keyword evidence="6" id="KW-0812">Transmembrane</keyword>
<keyword evidence="8 14" id="KW-0863">Zinc-finger</keyword>
<feature type="domain" description="RING-type" evidence="15">
    <location>
        <begin position="364"/>
        <end position="406"/>
    </location>
</feature>
<name>A0A9J5WUI0_SOLCO</name>
<dbReference type="EC" id="2.3.2.27" evidence="4"/>
<keyword evidence="7" id="KW-0479">Metal-binding</keyword>
<evidence type="ECO:0000256" key="10">
    <source>
        <dbReference type="ARBA" id="ARBA00022833"/>
    </source>
</evidence>
<evidence type="ECO:0000256" key="1">
    <source>
        <dbReference type="ARBA" id="ARBA00000900"/>
    </source>
</evidence>
<keyword evidence="9" id="KW-0833">Ubl conjugation pathway</keyword>
<comment type="similarity">
    <text evidence="13">Belongs to the RING-type zinc finger family. ATL subfamily.</text>
</comment>
<evidence type="ECO:0000256" key="3">
    <source>
        <dbReference type="ARBA" id="ARBA00004906"/>
    </source>
</evidence>
<dbReference type="AlphaFoldDB" id="A0A9J5WUI0"/>
<reference evidence="16 17" key="1">
    <citation type="submission" date="2020-09" db="EMBL/GenBank/DDBJ databases">
        <title>De no assembly of potato wild relative species, Solanum commersonii.</title>
        <authorList>
            <person name="Cho K."/>
        </authorList>
    </citation>
    <scope>NUCLEOTIDE SEQUENCE [LARGE SCALE GENOMIC DNA]</scope>
    <source>
        <strain evidence="16">LZ3.2</strain>
        <tissue evidence="16">Leaf</tissue>
    </source>
</reference>
<evidence type="ECO:0000256" key="9">
    <source>
        <dbReference type="ARBA" id="ARBA00022786"/>
    </source>
</evidence>
<dbReference type="EMBL" id="JACXVP010000011">
    <property type="protein sequence ID" value="KAG5578640.1"/>
    <property type="molecule type" value="Genomic_DNA"/>
</dbReference>
<dbReference type="PANTHER" id="PTHR33431:SF23">
    <property type="entry name" value="UPA23"/>
    <property type="match status" value="1"/>
</dbReference>
<evidence type="ECO:0000256" key="11">
    <source>
        <dbReference type="ARBA" id="ARBA00022989"/>
    </source>
</evidence>
<evidence type="ECO:0000256" key="14">
    <source>
        <dbReference type="PROSITE-ProRule" id="PRU00175"/>
    </source>
</evidence>
<dbReference type="GO" id="GO:0008270">
    <property type="term" value="F:zinc ion binding"/>
    <property type="evidence" value="ECO:0007669"/>
    <property type="project" value="UniProtKB-KW"/>
</dbReference>
<dbReference type="Gene3D" id="3.30.40.10">
    <property type="entry name" value="Zinc/RING finger domain, C3HC4 (zinc finger)"/>
    <property type="match status" value="1"/>
</dbReference>
<evidence type="ECO:0000259" key="15">
    <source>
        <dbReference type="PROSITE" id="PS50089"/>
    </source>
</evidence>
<dbReference type="InterPro" id="IPR012862">
    <property type="entry name" value="DUF1635"/>
</dbReference>
<evidence type="ECO:0000256" key="2">
    <source>
        <dbReference type="ARBA" id="ARBA00004167"/>
    </source>
</evidence>
<keyword evidence="12" id="KW-0472">Membrane</keyword>
<evidence type="ECO:0000256" key="7">
    <source>
        <dbReference type="ARBA" id="ARBA00022723"/>
    </source>
</evidence>
<comment type="subcellular location">
    <subcellularLocation>
        <location evidence="2">Membrane</location>
        <topology evidence="2">Single-pass membrane protein</topology>
    </subcellularLocation>
</comment>